<comment type="caution">
    <text evidence="1">The sequence shown here is derived from an EMBL/GenBank/DDBJ whole genome shotgun (WGS) entry which is preliminary data.</text>
</comment>
<reference evidence="1" key="1">
    <citation type="submission" date="2020-04" db="EMBL/GenBank/DDBJ databases">
        <authorList>
            <person name="Alioto T."/>
            <person name="Alioto T."/>
            <person name="Gomez Garrido J."/>
        </authorList>
    </citation>
    <scope>NUCLEOTIDE SEQUENCE</scope>
    <source>
        <strain evidence="1">A484AB</strain>
    </source>
</reference>
<protein>
    <submittedName>
        <fullName evidence="1">Uncharacterized protein</fullName>
    </submittedName>
</protein>
<name>A0A7D9DU34_PARCT</name>
<keyword evidence="2" id="KW-1185">Reference proteome</keyword>
<organism evidence="1 2">
    <name type="scientific">Paramuricea clavata</name>
    <name type="common">Red gorgonian</name>
    <name type="synonym">Violescent sea-whip</name>
    <dbReference type="NCBI Taxonomy" id="317549"/>
    <lineage>
        <taxon>Eukaryota</taxon>
        <taxon>Metazoa</taxon>
        <taxon>Cnidaria</taxon>
        <taxon>Anthozoa</taxon>
        <taxon>Octocorallia</taxon>
        <taxon>Malacalcyonacea</taxon>
        <taxon>Plexauridae</taxon>
        <taxon>Paramuricea</taxon>
    </lineage>
</organism>
<gene>
    <name evidence="1" type="ORF">PACLA_8A019180</name>
</gene>
<evidence type="ECO:0000313" key="2">
    <source>
        <dbReference type="Proteomes" id="UP001152795"/>
    </source>
</evidence>
<sequence length="97" mass="10811">MAKFHDLATLTTRKRIAKNPALENPNQEGISVPAEMMECERKPRIILQGGMYTGLECGDPEEFMDALKGATRNGYDVLRMTSAALPDIQLNTRQNCL</sequence>
<dbReference type="AlphaFoldDB" id="A0A7D9DU34"/>
<accession>A0A7D9DU34</accession>
<proteinExistence type="predicted"/>
<dbReference type="EMBL" id="CACRXK020002427">
    <property type="protein sequence ID" value="CAB3994255.1"/>
    <property type="molecule type" value="Genomic_DNA"/>
</dbReference>
<dbReference type="Proteomes" id="UP001152795">
    <property type="component" value="Unassembled WGS sequence"/>
</dbReference>
<evidence type="ECO:0000313" key="1">
    <source>
        <dbReference type="EMBL" id="CAB3994255.1"/>
    </source>
</evidence>
<dbReference type="OrthoDB" id="2262349at2759"/>